<gene>
    <name evidence="1" type="ORF">N42_0830</name>
</gene>
<comment type="caution">
    <text evidence="1">The sequence shown here is derived from an EMBL/GenBank/DDBJ whole genome shotgun (WGS) entry which is preliminary data.</text>
</comment>
<sequence>MNLKQTLNLIAEGNIIALKFKGSDEIIIKDYKDSDVFEVFMKNKVNELNSKPVINEYSDEVIEFTVELER</sequence>
<dbReference type="PATRIC" id="fig|1360.116.peg.2549"/>
<dbReference type="AlphaFoldDB" id="A0A0V8EQP4"/>
<protein>
    <submittedName>
        <fullName evidence="1">Uncharacterized protein</fullName>
    </submittedName>
</protein>
<dbReference type="RefSeq" id="WP_058212672.1">
    <property type="nucleotide sequence ID" value="NZ_LKLW01000066.1"/>
</dbReference>
<reference evidence="2" key="1">
    <citation type="submission" date="2015-10" db="EMBL/GenBank/DDBJ databases">
        <title>Draft Genome Sequences of 11 Lactococcus lactis subspecies cremoris strains.</title>
        <authorList>
            <person name="Wels M."/>
            <person name="Backus L."/>
            <person name="Boekhorst J."/>
            <person name="Dijkstra A."/>
            <person name="Beerthuizen M."/>
            <person name="Kelly W."/>
            <person name="Siezen R."/>
            <person name="Bachmann H."/>
            <person name="Van Hijum S."/>
        </authorList>
    </citation>
    <scope>NUCLEOTIDE SEQUENCE [LARGE SCALE GENOMIC DNA]</scope>
    <source>
        <strain evidence="2">N42</strain>
    </source>
</reference>
<proteinExistence type="predicted"/>
<accession>A0A0V8EQP4</accession>
<name>A0A0V8EQP4_LACLL</name>
<organism evidence="1 2">
    <name type="scientific">Lactococcus lactis subsp. lactis</name>
    <name type="common">Streptococcus lactis</name>
    <dbReference type="NCBI Taxonomy" id="1360"/>
    <lineage>
        <taxon>Bacteria</taxon>
        <taxon>Bacillati</taxon>
        <taxon>Bacillota</taxon>
        <taxon>Bacilli</taxon>
        <taxon>Lactobacillales</taxon>
        <taxon>Streptococcaceae</taxon>
        <taxon>Lactococcus</taxon>
    </lineage>
</organism>
<evidence type="ECO:0000313" key="2">
    <source>
        <dbReference type="Proteomes" id="UP000052991"/>
    </source>
</evidence>
<dbReference type="Proteomes" id="UP000052991">
    <property type="component" value="Unassembled WGS sequence"/>
</dbReference>
<dbReference type="EMBL" id="LKLW01000066">
    <property type="protein sequence ID" value="KSU27817.1"/>
    <property type="molecule type" value="Genomic_DNA"/>
</dbReference>
<evidence type="ECO:0000313" key="1">
    <source>
        <dbReference type="EMBL" id="KSU27817.1"/>
    </source>
</evidence>